<organism evidence="1 2">
    <name type="scientific">Rubus argutus</name>
    <name type="common">Southern blackberry</name>
    <dbReference type="NCBI Taxonomy" id="59490"/>
    <lineage>
        <taxon>Eukaryota</taxon>
        <taxon>Viridiplantae</taxon>
        <taxon>Streptophyta</taxon>
        <taxon>Embryophyta</taxon>
        <taxon>Tracheophyta</taxon>
        <taxon>Spermatophyta</taxon>
        <taxon>Magnoliopsida</taxon>
        <taxon>eudicotyledons</taxon>
        <taxon>Gunneridae</taxon>
        <taxon>Pentapetalae</taxon>
        <taxon>rosids</taxon>
        <taxon>fabids</taxon>
        <taxon>Rosales</taxon>
        <taxon>Rosaceae</taxon>
        <taxon>Rosoideae</taxon>
        <taxon>Rosoideae incertae sedis</taxon>
        <taxon>Rubus</taxon>
    </lineage>
</organism>
<reference evidence="1 2" key="1">
    <citation type="journal article" date="2023" name="G3 (Bethesda)">
        <title>A chromosome-length genome assembly and annotation of blackberry (Rubus argutus, cv. 'Hillquist').</title>
        <authorList>
            <person name="Bruna T."/>
            <person name="Aryal R."/>
            <person name="Dudchenko O."/>
            <person name="Sargent D.J."/>
            <person name="Mead D."/>
            <person name="Buti M."/>
            <person name="Cavallini A."/>
            <person name="Hytonen T."/>
            <person name="Andres J."/>
            <person name="Pham M."/>
            <person name="Weisz D."/>
            <person name="Mascagni F."/>
            <person name="Usai G."/>
            <person name="Natali L."/>
            <person name="Bassil N."/>
            <person name="Fernandez G.E."/>
            <person name="Lomsadze A."/>
            <person name="Armour M."/>
            <person name="Olukolu B."/>
            <person name="Poorten T."/>
            <person name="Britton C."/>
            <person name="Davik J."/>
            <person name="Ashrafi H."/>
            <person name="Aiden E.L."/>
            <person name="Borodovsky M."/>
            <person name="Worthington M."/>
        </authorList>
    </citation>
    <scope>NUCLEOTIDE SEQUENCE [LARGE SCALE GENOMIC DNA]</scope>
    <source>
        <strain evidence="1">PI 553951</strain>
    </source>
</reference>
<keyword evidence="2" id="KW-1185">Reference proteome</keyword>
<dbReference type="EMBL" id="JBEDUW010000079">
    <property type="protein sequence ID" value="KAK9906182.1"/>
    <property type="molecule type" value="Genomic_DNA"/>
</dbReference>
<evidence type="ECO:0000313" key="2">
    <source>
        <dbReference type="Proteomes" id="UP001457282"/>
    </source>
</evidence>
<evidence type="ECO:0000313" key="1">
    <source>
        <dbReference type="EMBL" id="KAK9906182.1"/>
    </source>
</evidence>
<sequence>MNNGSRHRSSIMQDRPSNPIIDLQLPSTEIFIPLHDHVSELWFLLVMNLVEQHAELWDNMPDIGSMDRRKAHAGEAILLLHNIFANEMTKSSDVYYHFPSFNVNIPEPNPTYNKSMTVGYMLYGACSSTAQSGLQGLTLMTTGFSLPFKL</sequence>
<name>A0AAW1VMW4_RUBAR</name>
<protein>
    <submittedName>
        <fullName evidence="1">Uncharacterized protein</fullName>
    </submittedName>
</protein>
<proteinExistence type="predicted"/>
<dbReference type="AlphaFoldDB" id="A0AAW1VMW4"/>
<gene>
    <name evidence="1" type="ORF">M0R45_002726</name>
</gene>
<comment type="caution">
    <text evidence="1">The sequence shown here is derived from an EMBL/GenBank/DDBJ whole genome shotgun (WGS) entry which is preliminary data.</text>
</comment>
<accession>A0AAW1VMW4</accession>
<dbReference type="Proteomes" id="UP001457282">
    <property type="component" value="Unassembled WGS sequence"/>
</dbReference>